<evidence type="ECO:0000259" key="2">
    <source>
        <dbReference type="Pfam" id="PF20149"/>
    </source>
</evidence>
<evidence type="ECO:0000313" key="3">
    <source>
        <dbReference type="EMBL" id="KIJ36814.1"/>
    </source>
</evidence>
<name>A0A0C9UPZ5_SPHS4</name>
<dbReference type="HOGENOM" id="CLU_799672_0_0_1"/>
<gene>
    <name evidence="3" type="ORF">M422DRAFT_50817</name>
</gene>
<dbReference type="Pfam" id="PF20149">
    <property type="entry name" value="DUF6532"/>
    <property type="match status" value="1"/>
</dbReference>
<dbReference type="Proteomes" id="UP000054279">
    <property type="component" value="Unassembled WGS sequence"/>
</dbReference>
<evidence type="ECO:0000313" key="4">
    <source>
        <dbReference type="Proteomes" id="UP000054279"/>
    </source>
</evidence>
<keyword evidence="4" id="KW-1185">Reference proteome</keyword>
<dbReference type="EMBL" id="KN837174">
    <property type="protein sequence ID" value="KIJ36814.1"/>
    <property type="molecule type" value="Genomic_DNA"/>
</dbReference>
<dbReference type="AlphaFoldDB" id="A0A0C9UPZ5"/>
<feature type="compositionally biased region" description="Polar residues" evidence="1">
    <location>
        <begin position="89"/>
        <end position="99"/>
    </location>
</feature>
<feature type="domain" description="DUF6532" evidence="2">
    <location>
        <begin position="190"/>
        <end position="346"/>
    </location>
</feature>
<organism evidence="3 4">
    <name type="scientific">Sphaerobolus stellatus (strain SS14)</name>
    <dbReference type="NCBI Taxonomy" id="990650"/>
    <lineage>
        <taxon>Eukaryota</taxon>
        <taxon>Fungi</taxon>
        <taxon>Dikarya</taxon>
        <taxon>Basidiomycota</taxon>
        <taxon>Agaricomycotina</taxon>
        <taxon>Agaricomycetes</taxon>
        <taxon>Phallomycetidae</taxon>
        <taxon>Geastrales</taxon>
        <taxon>Sphaerobolaceae</taxon>
        <taxon>Sphaerobolus</taxon>
    </lineage>
</organism>
<accession>A0A0C9UPZ5</accession>
<feature type="region of interest" description="Disordered" evidence="1">
    <location>
        <begin position="27"/>
        <end position="173"/>
    </location>
</feature>
<reference evidence="3 4" key="1">
    <citation type="submission" date="2014-06" db="EMBL/GenBank/DDBJ databases">
        <title>Evolutionary Origins and Diversification of the Mycorrhizal Mutualists.</title>
        <authorList>
            <consortium name="DOE Joint Genome Institute"/>
            <consortium name="Mycorrhizal Genomics Consortium"/>
            <person name="Kohler A."/>
            <person name="Kuo A."/>
            <person name="Nagy L.G."/>
            <person name="Floudas D."/>
            <person name="Copeland A."/>
            <person name="Barry K.W."/>
            <person name="Cichocki N."/>
            <person name="Veneault-Fourrey C."/>
            <person name="LaButti K."/>
            <person name="Lindquist E.A."/>
            <person name="Lipzen A."/>
            <person name="Lundell T."/>
            <person name="Morin E."/>
            <person name="Murat C."/>
            <person name="Riley R."/>
            <person name="Ohm R."/>
            <person name="Sun H."/>
            <person name="Tunlid A."/>
            <person name="Henrissat B."/>
            <person name="Grigoriev I.V."/>
            <person name="Hibbett D.S."/>
            <person name="Martin F."/>
        </authorList>
    </citation>
    <scope>NUCLEOTIDE SEQUENCE [LARGE SCALE GENOMIC DNA]</scope>
    <source>
        <strain evidence="3 4">SS14</strain>
    </source>
</reference>
<dbReference type="OrthoDB" id="3257342at2759"/>
<dbReference type="InterPro" id="IPR045341">
    <property type="entry name" value="DUF6532"/>
</dbReference>
<sequence>MTVDAIEVDFSPPPIDFAQIRRNSGFSTEGTFAHKSIKAKASAKKTSTAPRSARQPTTQKNPVTDVHTTQDERRFAKGASNPVALPLVSRSSNPRTPLPSQGKPRSHSKRTRSPSNARSVPGDIAATADQPSKRPRNNTVPETPTEPPMDGNSPSSKDKEKSSPLKKTSGRKVRGLKTLDPAIRFVVEEAVPIYRVKVATKFPFPSTADEQAMATDAIIQACLALNKDIGTSDELDEAARVLTARGSQMRGELKTKAAPIVAKHFVFDGRGSKKAARKNRELAEILKTDNRIISKDFKQRLGIYRTPILQEIINEMWFADAQDEGVILSESFKPVPLQTIALVLTVF</sequence>
<proteinExistence type="predicted"/>
<protein>
    <recommendedName>
        <fullName evidence="2">DUF6532 domain-containing protein</fullName>
    </recommendedName>
</protein>
<feature type="compositionally biased region" description="Low complexity" evidence="1">
    <location>
        <begin position="44"/>
        <end position="53"/>
    </location>
</feature>
<evidence type="ECO:0000256" key="1">
    <source>
        <dbReference type="SAM" id="MobiDB-lite"/>
    </source>
</evidence>